<gene>
    <name evidence="2" type="ORF">ILYODFUR_021346</name>
</gene>
<name>A0ABV0T2N9_9TELE</name>
<reference evidence="2 3" key="1">
    <citation type="submission" date="2021-06" db="EMBL/GenBank/DDBJ databases">
        <authorList>
            <person name="Palmer J.M."/>
        </authorList>
    </citation>
    <scope>NUCLEOTIDE SEQUENCE [LARGE SCALE GENOMIC DNA]</scope>
    <source>
        <strain evidence="3">if_2019</strain>
        <tissue evidence="2">Muscle</tissue>
    </source>
</reference>
<dbReference type="Proteomes" id="UP001482620">
    <property type="component" value="Unassembled WGS sequence"/>
</dbReference>
<protein>
    <submittedName>
        <fullName evidence="2">Uncharacterized protein</fullName>
    </submittedName>
</protein>
<feature type="chain" id="PRO_5047143134" evidence="1">
    <location>
        <begin position="17"/>
        <end position="140"/>
    </location>
</feature>
<sequence>MFFLANSVLFHSLVTSCLDYCNSLLSAFHIKPLINHNWYKTQPPVSSHAALQSITSHLFCSSFIGSPSHIVSSIKFSSSPGHNLAPPYLSYILHIAILIAPSDLHPLFILLFPLPVLLPWGAEHSVNFLPSSGTHSTTTF</sequence>
<evidence type="ECO:0000313" key="3">
    <source>
        <dbReference type="Proteomes" id="UP001482620"/>
    </source>
</evidence>
<comment type="caution">
    <text evidence="2">The sequence shown here is derived from an EMBL/GenBank/DDBJ whole genome shotgun (WGS) entry which is preliminary data.</text>
</comment>
<organism evidence="2 3">
    <name type="scientific">Ilyodon furcidens</name>
    <name type="common">goldbreast splitfin</name>
    <dbReference type="NCBI Taxonomy" id="33524"/>
    <lineage>
        <taxon>Eukaryota</taxon>
        <taxon>Metazoa</taxon>
        <taxon>Chordata</taxon>
        <taxon>Craniata</taxon>
        <taxon>Vertebrata</taxon>
        <taxon>Euteleostomi</taxon>
        <taxon>Actinopterygii</taxon>
        <taxon>Neopterygii</taxon>
        <taxon>Teleostei</taxon>
        <taxon>Neoteleostei</taxon>
        <taxon>Acanthomorphata</taxon>
        <taxon>Ovalentaria</taxon>
        <taxon>Atherinomorphae</taxon>
        <taxon>Cyprinodontiformes</taxon>
        <taxon>Goodeidae</taxon>
        <taxon>Ilyodon</taxon>
    </lineage>
</organism>
<proteinExistence type="predicted"/>
<feature type="signal peptide" evidence="1">
    <location>
        <begin position="1"/>
        <end position="16"/>
    </location>
</feature>
<keyword evidence="3" id="KW-1185">Reference proteome</keyword>
<keyword evidence="1" id="KW-0732">Signal</keyword>
<dbReference type="EMBL" id="JAHRIQ010013855">
    <property type="protein sequence ID" value="MEQ2225817.1"/>
    <property type="molecule type" value="Genomic_DNA"/>
</dbReference>
<evidence type="ECO:0000313" key="2">
    <source>
        <dbReference type="EMBL" id="MEQ2225817.1"/>
    </source>
</evidence>
<evidence type="ECO:0000256" key="1">
    <source>
        <dbReference type="SAM" id="SignalP"/>
    </source>
</evidence>
<accession>A0ABV0T2N9</accession>